<evidence type="ECO:0000256" key="3">
    <source>
        <dbReference type="ARBA" id="ARBA00022692"/>
    </source>
</evidence>
<keyword evidence="2" id="KW-1003">Cell membrane</keyword>
<dbReference type="EMBL" id="JBEPLN010000002">
    <property type="protein sequence ID" value="MET3633484.1"/>
    <property type="molecule type" value="Genomic_DNA"/>
</dbReference>
<dbReference type="Proteomes" id="UP001549037">
    <property type="component" value="Unassembled WGS sequence"/>
</dbReference>
<accession>A0ABV2JCJ3</accession>
<reference evidence="7 8" key="1">
    <citation type="submission" date="2024-06" db="EMBL/GenBank/DDBJ databases">
        <title>Genomic Encyclopedia of Type Strains, Phase IV (KMG-IV): sequencing the most valuable type-strain genomes for metagenomic binning, comparative biology and taxonomic classification.</title>
        <authorList>
            <person name="Goeker M."/>
        </authorList>
    </citation>
    <scope>NUCLEOTIDE SEQUENCE [LARGE SCALE GENOMIC DNA]</scope>
    <source>
        <strain evidence="7 8">DSM 28302</strain>
    </source>
</reference>
<dbReference type="RefSeq" id="WP_354367093.1">
    <property type="nucleotide sequence ID" value="NZ_JBEPLN010000002.1"/>
</dbReference>
<comment type="subcellular location">
    <subcellularLocation>
        <location evidence="1">Cell membrane</location>
        <topology evidence="1">Multi-pass membrane protein</topology>
    </subcellularLocation>
</comment>
<feature type="transmembrane region" description="Helical" evidence="6">
    <location>
        <begin position="223"/>
        <end position="243"/>
    </location>
</feature>
<feature type="transmembrane region" description="Helical" evidence="6">
    <location>
        <begin position="319"/>
        <end position="339"/>
    </location>
</feature>
<feature type="transmembrane region" description="Helical" evidence="6">
    <location>
        <begin position="12"/>
        <end position="33"/>
    </location>
</feature>
<feature type="transmembrane region" description="Helical" evidence="6">
    <location>
        <begin position="53"/>
        <end position="72"/>
    </location>
</feature>
<name>A0ABV2JCJ3_9STRE</name>
<feature type="transmembrane region" description="Helical" evidence="6">
    <location>
        <begin position="436"/>
        <end position="453"/>
    </location>
</feature>
<organism evidence="7 8">
    <name type="scientific">Streptococcus porcorum</name>
    <dbReference type="NCBI Taxonomy" id="701526"/>
    <lineage>
        <taxon>Bacteria</taxon>
        <taxon>Bacillati</taxon>
        <taxon>Bacillota</taxon>
        <taxon>Bacilli</taxon>
        <taxon>Lactobacillales</taxon>
        <taxon>Streptococcaceae</taxon>
        <taxon>Streptococcus</taxon>
    </lineage>
</organism>
<sequence>MEKLKQEKHSSVKIKASLFIVISGLISKVLAALYRIPYQNLVGDRGFYAYQQLYPILAIISTLGLVGLPNLVSSLYHSRKKISLSSFFFIEILFSVLASLLFFGMGPFLAKLMEAPSLALALQLIGVNWLFLPFISFYRGLAQAQQEMKLTAVSQVLEQFVRVGVIILSAIFYLTKGLDIYQTATLASLGNSLASLVVLGYLLAVSPYKLRDYFGQWNWDWSFLGTLGLESFNFLLFSIYLLLFQLVDAFSVKSALENSGLSALDAETAKGIYDRGQPLIQFGLVFATALFTSQLPHLTRAYQKDKKRYVKESQSFYDVIVYLSLTLTCGFLSLLTPINQVLFEDHLGDKALAIYTSLIFWTSLLQFFHQKYFIEGRSRQAIWYLVMGLALKIGLTYPLTYLLGPVGASLATILPFLILLVLFLKKAELSQDWRYNYKFWLGLVMMVLVVKMSNQLLPSESRLGLLLNVMISGLGGASFFLYYCKAWQVFEEDLWAFLPISKKK</sequence>
<keyword evidence="3 6" id="KW-0812">Transmembrane</keyword>
<evidence type="ECO:0000313" key="8">
    <source>
        <dbReference type="Proteomes" id="UP001549037"/>
    </source>
</evidence>
<feature type="transmembrane region" description="Helical" evidence="6">
    <location>
        <begin position="351"/>
        <end position="369"/>
    </location>
</feature>
<proteinExistence type="predicted"/>
<dbReference type="PANTHER" id="PTHR30250:SF29">
    <property type="entry name" value="POLYSACCHARIDE BIOSYNTHESIS PROTEIN C-TERMINAL DOMAIN-CONTAINING PROTEIN"/>
    <property type="match status" value="1"/>
</dbReference>
<comment type="caution">
    <text evidence="7">The sequence shown here is derived from an EMBL/GenBank/DDBJ whole genome shotgun (WGS) entry which is preliminary data.</text>
</comment>
<feature type="transmembrane region" description="Helical" evidence="6">
    <location>
        <begin position="279"/>
        <end position="298"/>
    </location>
</feature>
<feature type="transmembrane region" description="Helical" evidence="6">
    <location>
        <begin position="150"/>
        <end position="174"/>
    </location>
</feature>
<dbReference type="InterPro" id="IPR050833">
    <property type="entry name" value="Poly_Biosynth_Transport"/>
</dbReference>
<keyword evidence="4 6" id="KW-1133">Transmembrane helix</keyword>
<evidence type="ECO:0000256" key="2">
    <source>
        <dbReference type="ARBA" id="ARBA00022475"/>
    </source>
</evidence>
<dbReference type="InterPro" id="IPR002797">
    <property type="entry name" value="Polysacc_synth"/>
</dbReference>
<feature type="transmembrane region" description="Helical" evidence="6">
    <location>
        <begin position="117"/>
        <end position="138"/>
    </location>
</feature>
<dbReference type="PANTHER" id="PTHR30250">
    <property type="entry name" value="PST FAMILY PREDICTED COLANIC ACID TRANSPORTER"/>
    <property type="match status" value="1"/>
</dbReference>
<feature type="transmembrane region" description="Helical" evidence="6">
    <location>
        <begin position="406"/>
        <end position="424"/>
    </location>
</feature>
<feature type="transmembrane region" description="Helical" evidence="6">
    <location>
        <begin position="84"/>
        <end position="105"/>
    </location>
</feature>
<keyword evidence="8" id="KW-1185">Reference proteome</keyword>
<gene>
    <name evidence="7" type="ORF">ABID28_000114</name>
</gene>
<dbReference type="Pfam" id="PF01943">
    <property type="entry name" value="Polysacc_synt"/>
    <property type="match status" value="1"/>
</dbReference>
<keyword evidence="5 6" id="KW-0472">Membrane</keyword>
<feature type="transmembrane region" description="Helical" evidence="6">
    <location>
        <begin position="465"/>
        <end position="484"/>
    </location>
</feature>
<evidence type="ECO:0000256" key="5">
    <source>
        <dbReference type="ARBA" id="ARBA00023136"/>
    </source>
</evidence>
<evidence type="ECO:0000313" key="7">
    <source>
        <dbReference type="EMBL" id="MET3633484.1"/>
    </source>
</evidence>
<evidence type="ECO:0000256" key="1">
    <source>
        <dbReference type="ARBA" id="ARBA00004651"/>
    </source>
</evidence>
<feature type="transmembrane region" description="Helical" evidence="6">
    <location>
        <begin position="381"/>
        <end position="400"/>
    </location>
</feature>
<evidence type="ECO:0000256" key="6">
    <source>
        <dbReference type="SAM" id="Phobius"/>
    </source>
</evidence>
<evidence type="ECO:0000256" key="4">
    <source>
        <dbReference type="ARBA" id="ARBA00022989"/>
    </source>
</evidence>
<feature type="transmembrane region" description="Helical" evidence="6">
    <location>
        <begin position="180"/>
        <end position="203"/>
    </location>
</feature>
<protein>
    <submittedName>
        <fullName evidence="7">PST family polysaccharide transporter</fullName>
    </submittedName>
</protein>